<reference evidence="2" key="1">
    <citation type="submission" date="2023-03" db="EMBL/GenBank/DDBJ databases">
        <title>Amycolatopsis taiwanensis NBRC 103393.</title>
        <authorList>
            <person name="Ichikawa N."/>
            <person name="Sato H."/>
            <person name="Tonouchi N."/>
        </authorList>
    </citation>
    <scope>NUCLEOTIDE SEQUENCE</scope>
    <source>
        <strain evidence="2">NBRC 103393</strain>
    </source>
</reference>
<protein>
    <submittedName>
        <fullName evidence="2">FAD-dependent oxidoreductase</fullName>
    </submittedName>
</protein>
<comment type="caution">
    <text evidence="2">The sequence shown here is derived from an EMBL/GenBank/DDBJ whole genome shotgun (WGS) entry which is preliminary data.</text>
</comment>
<dbReference type="SUPFAM" id="SSF51905">
    <property type="entry name" value="FAD/NAD(P)-binding domain"/>
    <property type="match status" value="1"/>
</dbReference>
<accession>A0A9W6QYK0</accession>
<dbReference type="Gene3D" id="3.30.9.10">
    <property type="entry name" value="D-Amino Acid Oxidase, subunit A, domain 2"/>
    <property type="match status" value="1"/>
</dbReference>
<dbReference type="RefSeq" id="WP_285486913.1">
    <property type="nucleotide sequence ID" value="NZ_BSTI01000005.1"/>
</dbReference>
<dbReference type="InterPro" id="IPR051704">
    <property type="entry name" value="FAD_aromatic-hydroxylase"/>
</dbReference>
<dbReference type="Pfam" id="PF01494">
    <property type="entry name" value="FAD_binding_3"/>
    <property type="match status" value="1"/>
</dbReference>
<sequence length="403" mass="44203">MDILISGAGIAGPALAYWLRRYGFTPTVVERAPALRPGGQAVDLRGSARDVIEWMGLADAVRVRHTGVVGLAGVDESNRRLYSWGQELSGDSGGIIAELEILRGDLARLLYEAASDGVEYLWGDSIAELTQHDDGVEVRFESGTSRRFDLVVGADGVHSRVRRLAFGPEDEFVRDDGMYKVIFPVPGVPYGDGWQRMYVMPGRKRAGLYPVREGDARGMLFFGGPRVDYDRHDIGWQKRFVADTFAGEGWEVPRLLDAMWSTPDFFFDRGGMVRVPGWTRGRVVLVGDSVFGGSVGMGTSMAIVAAYVLAGELAIADGDHRRAFAGYETVLRDYVNRNQKPMPFGTRGFLPKSVMGIRLGNGLTRVMLAGPWRGMLTGGLQDAASNVTLRNYVQQAMLVDGER</sequence>
<proteinExistence type="predicted"/>
<feature type="domain" description="FAD-binding" evidence="1">
    <location>
        <begin position="2"/>
        <end position="314"/>
    </location>
</feature>
<dbReference type="InterPro" id="IPR002938">
    <property type="entry name" value="FAD-bd"/>
</dbReference>
<keyword evidence="3" id="KW-1185">Reference proteome</keyword>
<dbReference type="Gene3D" id="3.50.50.60">
    <property type="entry name" value="FAD/NAD(P)-binding domain"/>
    <property type="match status" value="1"/>
</dbReference>
<dbReference type="PANTHER" id="PTHR46865">
    <property type="entry name" value="OXIDOREDUCTASE-RELATED"/>
    <property type="match status" value="1"/>
</dbReference>
<gene>
    <name evidence="2" type="ORF">Atai01_25430</name>
</gene>
<evidence type="ECO:0000313" key="2">
    <source>
        <dbReference type="EMBL" id="GLY65924.1"/>
    </source>
</evidence>
<evidence type="ECO:0000313" key="3">
    <source>
        <dbReference type="Proteomes" id="UP001165136"/>
    </source>
</evidence>
<dbReference type="Proteomes" id="UP001165136">
    <property type="component" value="Unassembled WGS sequence"/>
</dbReference>
<dbReference type="PANTHER" id="PTHR46865:SF2">
    <property type="entry name" value="MONOOXYGENASE"/>
    <property type="match status" value="1"/>
</dbReference>
<dbReference type="InterPro" id="IPR036188">
    <property type="entry name" value="FAD/NAD-bd_sf"/>
</dbReference>
<organism evidence="2 3">
    <name type="scientific">Amycolatopsis taiwanensis</name>
    <dbReference type="NCBI Taxonomy" id="342230"/>
    <lineage>
        <taxon>Bacteria</taxon>
        <taxon>Bacillati</taxon>
        <taxon>Actinomycetota</taxon>
        <taxon>Actinomycetes</taxon>
        <taxon>Pseudonocardiales</taxon>
        <taxon>Pseudonocardiaceae</taxon>
        <taxon>Amycolatopsis</taxon>
    </lineage>
</organism>
<dbReference type="PRINTS" id="PR00420">
    <property type="entry name" value="RNGMNOXGNASE"/>
</dbReference>
<dbReference type="AlphaFoldDB" id="A0A9W6QYK0"/>
<dbReference type="GO" id="GO:0071949">
    <property type="term" value="F:FAD binding"/>
    <property type="evidence" value="ECO:0007669"/>
    <property type="project" value="InterPro"/>
</dbReference>
<evidence type="ECO:0000259" key="1">
    <source>
        <dbReference type="Pfam" id="PF01494"/>
    </source>
</evidence>
<name>A0A9W6QYK0_9PSEU</name>
<dbReference type="EMBL" id="BSTI01000005">
    <property type="protein sequence ID" value="GLY65924.1"/>
    <property type="molecule type" value="Genomic_DNA"/>
</dbReference>